<dbReference type="AlphaFoldDB" id="A0AAN8Q5C7"/>
<keyword evidence="2 4" id="KW-0863">Zinc-finger</keyword>
<dbReference type="InterPro" id="IPR006574">
    <property type="entry name" value="PRY"/>
</dbReference>
<dbReference type="CDD" id="cd19769">
    <property type="entry name" value="Bbox2_TRIM16-like"/>
    <property type="match status" value="1"/>
</dbReference>
<dbReference type="InterPro" id="IPR001841">
    <property type="entry name" value="Znf_RING"/>
</dbReference>
<evidence type="ECO:0000259" key="7">
    <source>
        <dbReference type="PROSITE" id="PS50119"/>
    </source>
</evidence>
<dbReference type="SUPFAM" id="SSF49899">
    <property type="entry name" value="Concanavalin A-like lectins/glucanases"/>
    <property type="match status" value="1"/>
</dbReference>
<evidence type="ECO:0000256" key="1">
    <source>
        <dbReference type="ARBA" id="ARBA00022723"/>
    </source>
</evidence>
<evidence type="ECO:0000256" key="3">
    <source>
        <dbReference type="ARBA" id="ARBA00022833"/>
    </source>
</evidence>
<dbReference type="Gene3D" id="3.30.160.60">
    <property type="entry name" value="Classic Zinc Finger"/>
    <property type="match status" value="1"/>
</dbReference>
<dbReference type="InterPro" id="IPR058030">
    <property type="entry name" value="TRIM8/14/16/25/29/45/65_CC"/>
</dbReference>
<dbReference type="PRINTS" id="PR01407">
    <property type="entry name" value="BUTYPHLNCDUF"/>
</dbReference>
<evidence type="ECO:0000259" key="6">
    <source>
        <dbReference type="PROSITE" id="PS50089"/>
    </source>
</evidence>
<dbReference type="InterPro" id="IPR013083">
    <property type="entry name" value="Znf_RING/FYVE/PHD"/>
</dbReference>
<dbReference type="Pfam" id="PF13765">
    <property type="entry name" value="PRY"/>
    <property type="match status" value="1"/>
</dbReference>
<dbReference type="SUPFAM" id="SSF57845">
    <property type="entry name" value="B-box zinc-binding domain"/>
    <property type="match status" value="1"/>
</dbReference>
<evidence type="ECO:0000256" key="2">
    <source>
        <dbReference type="ARBA" id="ARBA00022771"/>
    </source>
</evidence>
<dbReference type="EMBL" id="JAGTTL010000039">
    <property type="protein sequence ID" value="KAK6291860.1"/>
    <property type="molecule type" value="Genomic_DNA"/>
</dbReference>
<evidence type="ECO:0008006" key="10">
    <source>
        <dbReference type="Google" id="ProtNLM"/>
    </source>
</evidence>
<dbReference type="SUPFAM" id="SSF57850">
    <property type="entry name" value="RING/U-box"/>
    <property type="match status" value="1"/>
</dbReference>
<dbReference type="InterPro" id="IPR051051">
    <property type="entry name" value="E3_ubiq-ligase_TRIM/RNF"/>
</dbReference>
<feature type="coiled-coil region" evidence="5">
    <location>
        <begin position="240"/>
        <end position="289"/>
    </location>
</feature>
<feature type="domain" description="RING-type" evidence="6">
    <location>
        <begin position="12"/>
        <end position="52"/>
    </location>
</feature>
<feature type="domain" description="B box-type" evidence="7">
    <location>
        <begin position="139"/>
        <end position="179"/>
    </location>
</feature>
<dbReference type="SMART" id="SM00589">
    <property type="entry name" value="PRY"/>
    <property type="match status" value="1"/>
</dbReference>
<dbReference type="InterPro" id="IPR000315">
    <property type="entry name" value="Znf_B-box"/>
</dbReference>
<dbReference type="PANTHER" id="PTHR25465:SF32">
    <property type="entry name" value="BLOODTHIRSTY-RELATED GENE FAMILY, MEMBER 16 ISOFORM X1-RELATED"/>
    <property type="match status" value="1"/>
</dbReference>
<dbReference type="PROSITE" id="PS00518">
    <property type="entry name" value="ZF_RING_1"/>
    <property type="match status" value="1"/>
</dbReference>
<dbReference type="Gene3D" id="2.60.120.920">
    <property type="match status" value="1"/>
</dbReference>
<proteinExistence type="predicted"/>
<dbReference type="InterPro" id="IPR017907">
    <property type="entry name" value="Znf_RING_CS"/>
</dbReference>
<dbReference type="PROSITE" id="PS50119">
    <property type="entry name" value="ZF_BBOX"/>
    <property type="match status" value="1"/>
</dbReference>
<evidence type="ECO:0000313" key="8">
    <source>
        <dbReference type="EMBL" id="KAK6291860.1"/>
    </source>
</evidence>
<dbReference type="Gene3D" id="3.30.40.10">
    <property type="entry name" value="Zinc/RING finger domain, C3HC4 (zinc finger)"/>
    <property type="match status" value="1"/>
</dbReference>
<reference evidence="8 9" key="1">
    <citation type="submission" date="2021-04" db="EMBL/GenBank/DDBJ databases">
        <authorList>
            <person name="De Guttry C."/>
            <person name="Zahm M."/>
            <person name="Klopp C."/>
            <person name="Cabau C."/>
            <person name="Louis A."/>
            <person name="Berthelot C."/>
            <person name="Parey E."/>
            <person name="Roest Crollius H."/>
            <person name="Montfort J."/>
            <person name="Robinson-Rechavi M."/>
            <person name="Bucao C."/>
            <person name="Bouchez O."/>
            <person name="Gislard M."/>
            <person name="Lluch J."/>
            <person name="Milhes M."/>
            <person name="Lampietro C."/>
            <person name="Lopez Roques C."/>
            <person name="Donnadieu C."/>
            <person name="Braasch I."/>
            <person name="Desvignes T."/>
            <person name="Postlethwait J."/>
            <person name="Bobe J."/>
            <person name="Wedekind C."/>
            <person name="Guiguen Y."/>
        </authorList>
    </citation>
    <scope>NUCLEOTIDE SEQUENCE [LARGE SCALE GENOMIC DNA]</scope>
    <source>
        <strain evidence="8">Cs_M1</strain>
        <tissue evidence="8">Blood</tissue>
    </source>
</reference>
<keyword evidence="9" id="KW-1185">Reference proteome</keyword>
<dbReference type="Proteomes" id="UP001356427">
    <property type="component" value="Unassembled WGS sequence"/>
</dbReference>
<gene>
    <name evidence="8" type="ORF">J4Q44_G00376450</name>
</gene>
<dbReference type="PROSITE" id="PS50089">
    <property type="entry name" value="ZF_RING_2"/>
    <property type="match status" value="1"/>
</dbReference>
<keyword evidence="1" id="KW-0479">Metal-binding</keyword>
<keyword evidence="3" id="KW-0862">Zinc</keyword>
<dbReference type="Pfam" id="PF13445">
    <property type="entry name" value="zf-RING_UBOX"/>
    <property type="match status" value="1"/>
</dbReference>
<dbReference type="GO" id="GO:0008270">
    <property type="term" value="F:zinc ion binding"/>
    <property type="evidence" value="ECO:0007669"/>
    <property type="project" value="UniProtKB-KW"/>
</dbReference>
<evidence type="ECO:0000256" key="5">
    <source>
        <dbReference type="SAM" id="Coils"/>
    </source>
</evidence>
<dbReference type="Pfam" id="PF00643">
    <property type="entry name" value="zf-B_box"/>
    <property type="match status" value="1"/>
</dbReference>
<dbReference type="Pfam" id="PF25600">
    <property type="entry name" value="TRIM_CC"/>
    <property type="match status" value="1"/>
</dbReference>
<dbReference type="PANTHER" id="PTHR25465">
    <property type="entry name" value="B-BOX DOMAIN CONTAINING"/>
    <property type="match status" value="1"/>
</dbReference>
<dbReference type="InterPro" id="IPR003879">
    <property type="entry name" value="Butyrophylin_SPRY"/>
</dbReference>
<protein>
    <recommendedName>
        <fullName evidence="10">E3 ubiquitin/ISG15 ligase TRIM25-like</fullName>
    </recommendedName>
</protein>
<comment type="caution">
    <text evidence="8">The sequence shown here is derived from an EMBL/GenBank/DDBJ whole genome shotgun (WGS) entry which is preliminary data.</text>
</comment>
<organism evidence="8 9">
    <name type="scientific">Coregonus suidteri</name>
    <dbReference type="NCBI Taxonomy" id="861788"/>
    <lineage>
        <taxon>Eukaryota</taxon>
        <taxon>Metazoa</taxon>
        <taxon>Chordata</taxon>
        <taxon>Craniata</taxon>
        <taxon>Vertebrata</taxon>
        <taxon>Euteleostomi</taxon>
        <taxon>Actinopterygii</taxon>
        <taxon>Neopterygii</taxon>
        <taxon>Teleostei</taxon>
        <taxon>Protacanthopterygii</taxon>
        <taxon>Salmoniformes</taxon>
        <taxon>Salmonidae</taxon>
        <taxon>Coregoninae</taxon>
        <taxon>Coregonus</taxon>
    </lineage>
</organism>
<dbReference type="Gene3D" id="4.10.830.40">
    <property type="match status" value="1"/>
</dbReference>
<dbReference type="InterPro" id="IPR013320">
    <property type="entry name" value="ConA-like_dom_sf"/>
</dbReference>
<dbReference type="InterPro" id="IPR043136">
    <property type="entry name" value="B30.2/SPRY_sf"/>
</dbReference>
<evidence type="ECO:0000256" key="4">
    <source>
        <dbReference type="PROSITE-ProRule" id="PRU00024"/>
    </source>
</evidence>
<evidence type="ECO:0000313" key="9">
    <source>
        <dbReference type="Proteomes" id="UP001356427"/>
    </source>
</evidence>
<accession>A0AAN8Q5C7</accession>
<keyword evidence="5" id="KW-0175">Coiled coil</keyword>
<sequence>MASSLNESQFQCSICLELFTDPVSTPCGHNFCKNCIGEYWDISDQCQCPLCKETFGRRPELRINTSFREVVDHFKKMTVNEGCIAATGEVACDVCSGRKIKALKSCLVCLTSYCETHLEPHQRVVNLKRHKLIDPVENLEDRMCKKHDRLLELFCRSDQTCVCQFCAETDHKHHHTVPLQTELQLKMIQIQRSKAVVQQMIQDRQRKVEEINASVALSRGNAEREIVDSVDVFTALIQSIESSQAELIEVIEEKKKATESRAERLIKELEQEITELQRKSTELEQLSHTEDHLHLVQSFYKQTTLPKTKSWTNVAVSQVNFLGCVRNTVCQVKNSVEDHVRKLSATDHPVVLSAGFAPELKKMQKYAVDVTMDPNTAGPWLILSEDGKQAQLTEAQAGVKEKLKATRKEAEKFNSSFQHCKDAAESEIRCVNVFHLALVSKVGLICDRYNTETHRMVDEMQSTAFRRSRALEDDRTALTSRDGIRGRCSINIPPDLLGNLLKTLMKDMAKMDYLSTNCNAVPGLYSQCQM</sequence>
<dbReference type="SMART" id="SM00184">
    <property type="entry name" value="RING"/>
    <property type="match status" value="1"/>
</dbReference>
<name>A0AAN8Q5C7_9TELE</name>
<dbReference type="SMART" id="SM00336">
    <property type="entry name" value="BBOX"/>
    <property type="match status" value="1"/>
</dbReference>
<dbReference type="InterPro" id="IPR027370">
    <property type="entry name" value="Znf-RING_euk"/>
</dbReference>